<dbReference type="Proteomes" id="UP000316270">
    <property type="component" value="Chromosome 10"/>
</dbReference>
<evidence type="ECO:0000259" key="1">
    <source>
        <dbReference type="SMART" id="SM00860"/>
    </source>
</evidence>
<gene>
    <name evidence="2" type="ORF">FKW77_004988</name>
</gene>
<dbReference type="SMART" id="SM00860">
    <property type="entry name" value="SMI1_KNR4"/>
    <property type="match status" value="1"/>
</dbReference>
<reference evidence="2 3" key="1">
    <citation type="submission" date="2019-07" db="EMBL/GenBank/DDBJ databases">
        <title>Finished genome of Venturia effusa.</title>
        <authorList>
            <person name="Young C.A."/>
            <person name="Cox M.P."/>
            <person name="Ganley A.R.D."/>
            <person name="David W.J."/>
        </authorList>
    </citation>
    <scope>NUCLEOTIDE SEQUENCE [LARGE SCALE GENOMIC DNA]</scope>
    <source>
        <strain evidence="3">albino</strain>
    </source>
</reference>
<dbReference type="Gene3D" id="3.40.1580.10">
    <property type="entry name" value="SMI1/KNR4-like"/>
    <property type="match status" value="1"/>
</dbReference>
<keyword evidence="3" id="KW-1185">Reference proteome</keyword>
<dbReference type="InterPro" id="IPR037883">
    <property type="entry name" value="Knr4/Smi1-like_sf"/>
</dbReference>
<accession>A0A517LDN0</accession>
<organism evidence="2 3">
    <name type="scientific">Venturia effusa</name>
    <dbReference type="NCBI Taxonomy" id="50376"/>
    <lineage>
        <taxon>Eukaryota</taxon>
        <taxon>Fungi</taxon>
        <taxon>Dikarya</taxon>
        <taxon>Ascomycota</taxon>
        <taxon>Pezizomycotina</taxon>
        <taxon>Dothideomycetes</taxon>
        <taxon>Pleosporomycetidae</taxon>
        <taxon>Venturiales</taxon>
        <taxon>Venturiaceae</taxon>
        <taxon>Venturia</taxon>
    </lineage>
</organism>
<dbReference type="OrthoDB" id="2788868at2759"/>
<evidence type="ECO:0000313" key="3">
    <source>
        <dbReference type="Proteomes" id="UP000316270"/>
    </source>
</evidence>
<dbReference type="InterPro" id="IPR018958">
    <property type="entry name" value="Knr4/Smi1-like_dom"/>
</dbReference>
<dbReference type="EMBL" id="CP042194">
    <property type="protein sequence ID" value="QDS73749.1"/>
    <property type="molecule type" value="Genomic_DNA"/>
</dbReference>
<proteinExistence type="predicted"/>
<protein>
    <recommendedName>
        <fullName evidence="1">Knr4/Smi1-like domain-containing protein</fullName>
    </recommendedName>
</protein>
<name>A0A517LDN0_9PEZI</name>
<evidence type="ECO:0000313" key="2">
    <source>
        <dbReference type="EMBL" id="QDS73749.1"/>
    </source>
</evidence>
<sequence>MTGFLQGFFEEEILFEAYETRVILKATEKAIEIAIMGLAPEAQEILGLVNLPRSNAAQEPLAKLFTPRLQFFMAESRQHRESNSLDELDEEKLLDLEGVAKDELPHLPEEIEVKNGSEEMYSRLKEFAKEVEKSWCCDATTGYDAMQLSAALAGLLFMAKGLGHEDDIPDLMKRVANRIHANQQSRYLASIRFVWREYLLSGWLREKLGVSLESTTEYARFILATTEKRLDEGPQTADELYADYSMEQLLAELDRNTISSPSYQTGEYAAYPSESHDTITSILLPPATASEISETETRIGRPLPTDLKDFLRVSNGCLRVKTLPLPAFQLRLPPLSDIFWEDDDFMLDYRFILLPDVDLGIEVEWPGIEFGGIAFYEHEGQGTEYVWLLTEELVEKTKGVLQKVYDEEANEEQRKKIDDAILRIYGSREAYDAMKSCMYLQAWGEPTGQKIWTSFRSYLNWVVLESRDMRELSPLKVPENIL</sequence>
<dbReference type="SUPFAM" id="SSF160631">
    <property type="entry name" value="SMI1/KNR4-like"/>
    <property type="match status" value="1"/>
</dbReference>
<dbReference type="AlphaFoldDB" id="A0A517LDN0"/>
<feature type="domain" description="Knr4/Smi1-like" evidence="1">
    <location>
        <begin position="286"/>
        <end position="461"/>
    </location>
</feature>